<dbReference type="SUPFAM" id="SSF51735">
    <property type="entry name" value="NAD(P)-binding Rossmann-fold domains"/>
    <property type="match status" value="1"/>
</dbReference>
<reference evidence="2 3" key="1">
    <citation type="submission" date="2020-01" db="EMBL/GenBank/DDBJ databases">
        <title>Identification and distribution of gene clusters putatively required for synthesis of sphingolipid metabolism inhibitors in phylogenetically diverse species of the filamentous fungus Fusarium.</title>
        <authorList>
            <person name="Kim H.-S."/>
            <person name="Busman M."/>
            <person name="Brown D.W."/>
            <person name="Divon H."/>
            <person name="Uhlig S."/>
            <person name="Proctor R.H."/>
        </authorList>
    </citation>
    <scope>NUCLEOTIDE SEQUENCE [LARGE SCALE GENOMIC DNA]</scope>
    <source>
        <strain evidence="2 3">NRRL 13308</strain>
    </source>
</reference>
<organism evidence="2 3">
    <name type="scientific">Fusarium acutatum</name>
    <dbReference type="NCBI Taxonomy" id="78861"/>
    <lineage>
        <taxon>Eukaryota</taxon>
        <taxon>Fungi</taxon>
        <taxon>Dikarya</taxon>
        <taxon>Ascomycota</taxon>
        <taxon>Pezizomycotina</taxon>
        <taxon>Sordariomycetes</taxon>
        <taxon>Hypocreomycetidae</taxon>
        <taxon>Hypocreales</taxon>
        <taxon>Nectriaceae</taxon>
        <taxon>Fusarium</taxon>
        <taxon>Fusarium fujikuroi species complex</taxon>
    </lineage>
</organism>
<dbReference type="GO" id="GO:0048270">
    <property type="term" value="F:methionine adenosyltransferase regulator activity"/>
    <property type="evidence" value="ECO:0007669"/>
    <property type="project" value="TreeGrafter"/>
</dbReference>
<evidence type="ECO:0000259" key="1">
    <source>
        <dbReference type="Pfam" id="PF04321"/>
    </source>
</evidence>
<dbReference type="Proteomes" id="UP000536711">
    <property type="component" value="Unassembled WGS sequence"/>
</dbReference>
<dbReference type="InterPro" id="IPR036291">
    <property type="entry name" value="NAD(P)-bd_dom_sf"/>
</dbReference>
<dbReference type="AlphaFoldDB" id="A0A8H4K5W0"/>
<comment type="caution">
    <text evidence="2">The sequence shown here is derived from an EMBL/GenBank/DDBJ whole genome shotgun (WGS) entry which is preliminary data.</text>
</comment>
<gene>
    <name evidence="2" type="ORF">FACUT_732</name>
</gene>
<dbReference type="Pfam" id="PF04321">
    <property type="entry name" value="RmlD_sub_bind"/>
    <property type="match status" value="1"/>
</dbReference>
<proteinExistence type="predicted"/>
<feature type="domain" description="RmlD-like substrate binding" evidence="1">
    <location>
        <begin position="19"/>
        <end position="190"/>
    </location>
</feature>
<dbReference type="GO" id="GO:0006556">
    <property type="term" value="P:S-adenosylmethionine biosynthetic process"/>
    <property type="evidence" value="ECO:0007669"/>
    <property type="project" value="TreeGrafter"/>
</dbReference>
<dbReference type="CDD" id="cd05254">
    <property type="entry name" value="dTDP_HR_like_SDR_e"/>
    <property type="match status" value="1"/>
</dbReference>
<evidence type="ECO:0000313" key="3">
    <source>
        <dbReference type="Proteomes" id="UP000536711"/>
    </source>
</evidence>
<protein>
    <submittedName>
        <fullName evidence="2">dTDP-glucose 46-dehydratase</fullName>
    </submittedName>
</protein>
<evidence type="ECO:0000313" key="2">
    <source>
        <dbReference type="EMBL" id="KAF4444290.1"/>
    </source>
</evidence>
<dbReference type="InterPro" id="IPR005913">
    <property type="entry name" value="dTDP_dehydrorham_reduct"/>
</dbReference>
<dbReference type="GO" id="GO:0048269">
    <property type="term" value="C:methionine adenosyltransferase complex"/>
    <property type="evidence" value="ECO:0007669"/>
    <property type="project" value="TreeGrafter"/>
</dbReference>
<dbReference type="PANTHER" id="PTHR10491">
    <property type="entry name" value="DTDP-4-DEHYDRORHAMNOSE REDUCTASE"/>
    <property type="match status" value="1"/>
</dbReference>
<dbReference type="PANTHER" id="PTHR10491:SF4">
    <property type="entry name" value="METHIONINE ADENOSYLTRANSFERASE 2 SUBUNIT BETA"/>
    <property type="match status" value="1"/>
</dbReference>
<dbReference type="EMBL" id="JAADJF010000017">
    <property type="protein sequence ID" value="KAF4444290.1"/>
    <property type="molecule type" value="Genomic_DNA"/>
</dbReference>
<dbReference type="OrthoDB" id="16464at2759"/>
<name>A0A8H4K5W0_9HYPO</name>
<sequence>MPGISTNGSNGVHLRRPNRFLVWGGQGWIAGLLKDLLLRQGKEVYTTTIRMEDRANVGKALELFKPTHVLNAAGCTGRPNVDWCEDHKAQTVLSNVIGTLTVADECSRRGIHCTVFATGCIYQYDEEHPVGGKGFKETDAPNFDGSFYSMTKAHVEPILASFENVLILRLRMPVSDDLNPRNFVTKILQYEFVVDIPNSNTILHDLLPASIILAENKDTGVYNFTNPGAISHNEVLGLFKVIVRPGLMWKNFSVEEQAKVIKAGRSNCQLDSTKLVKKMNGYGFEIPEVHDAYRRCFERMKAAGIQ</sequence>
<keyword evidence="3" id="KW-1185">Reference proteome</keyword>
<accession>A0A8H4K5W0</accession>
<dbReference type="Gene3D" id="3.40.50.720">
    <property type="entry name" value="NAD(P)-binding Rossmann-like Domain"/>
    <property type="match status" value="1"/>
</dbReference>
<dbReference type="InterPro" id="IPR029903">
    <property type="entry name" value="RmlD-like-bd"/>
</dbReference>